<protein>
    <submittedName>
        <fullName evidence="2">Uncharacterized protein</fullName>
    </submittedName>
</protein>
<gene>
    <name evidence="2" type="ORF">HERI1096_LOCUS25762</name>
</gene>
<evidence type="ECO:0000256" key="1">
    <source>
        <dbReference type="SAM" id="MobiDB-lite"/>
    </source>
</evidence>
<sequence length="395" mass="43376">MSEATSFTASFRVPFERADVFREISKAQTPLGIDTKRVNIKVTKDSKLIELIQVGCSREAEFVDNTGTTTSKLVALEDGKRVVWEELSSTVQSMRMVGIEGQPPLFTTLLTDDPRGTHVELRYDFHSVQLPGLFGNSVSKTAFPSHISDSLPEAVRSAWVADMLSRGYQKLTTEEAGLGGFEISFTLPFKRADVWAELTRFSNPLGASRGVTYSRSSDSIGGSGDELVVGMLRRAEFKSDHFKGWTLSELMDLRVPSYIKWAQVETDLSGGQLLGKGSTKPEVSCALTESAIGTSVKVKYDFYKVSSSGEMTAEKMATQFLHNAAEMWTSDMLSRGYQKEMPKFSPSSAFINRSRDQAEEQAIKARVATPRAGDSPLQALKDGIGQLFTPRGGSK</sequence>
<accession>A0A7S3B5V2</accession>
<evidence type="ECO:0000313" key="2">
    <source>
        <dbReference type="EMBL" id="CAE0125821.1"/>
    </source>
</evidence>
<reference evidence="2" key="1">
    <citation type="submission" date="2021-01" db="EMBL/GenBank/DDBJ databases">
        <authorList>
            <person name="Corre E."/>
            <person name="Pelletier E."/>
            <person name="Niang G."/>
            <person name="Scheremetjew M."/>
            <person name="Finn R."/>
            <person name="Kale V."/>
            <person name="Holt S."/>
            <person name="Cochrane G."/>
            <person name="Meng A."/>
            <person name="Brown T."/>
            <person name="Cohen L."/>
        </authorList>
    </citation>
    <scope>NUCLEOTIDE SEQUENCE</scope>
    <source>
        <strain evidence="2">CCMP281</strain>
    </source>
</reference>
<proteinExistence type="predicted"/>
<feature type="region of interest" description="Disordered" evidence="1">
    <location>
        <begin position="361"/>
        <end position="395"/>
    </location>
</feature>
<organism evidence="2">
    <name type="scientific">Haptolina ericina</name>
    <dbReference type="NCBI Taxonomy" id="156174"/>
    <lineage>
        <taxon>Eukaryota</taxon>
        <taxon>Haptista</taxon>
        <taxon>Haptophyta</taxon>
        <taxon>Prymnesiophyceae</taxon>
        <taxon>Prymnesiales</taxon>
        <taxon>Prymnesiaceae</taxon>
        <taxon>Haptolina</taxon>
    </lineage>
</organism>
<dbReference type="EMBL" id="HBHX01046540">
    <property type="protein sequence ID" value="CAE0125821.1"/>
    <property type="molecule type" value="Transcribed_RNA"/>
</dbReference>
<name>A0A7S3B5V2_9EUKA</name>
<dbReference type="AlphaFoldDB" id="A0A7S3B5V2"/>